<dbReference type="PANTHER" id="PTHR40469:SF2">
    <property type="entry name" value="GALACTOSE-BINDING DOMAIN-LIKE SUPERFAMILY PROTEIN"/>
    <property type="match status" value="1"/>
</dbReference>
<gene>
    <name evidence="2" type="ORF">GQR91_13605</name>
    <name evidence="3" type="ORF">SAMN05216557_10648</name>
</gene>
<dbReference type="InterPro" id="IPR029010">
    <property type="entry name" value="ThuA-like"/>
</dbReference>
<dbReference type="SUPFAM" id="SSF52317">
    <property type="entry name" value="Class I glutamine amidotransferase-like"/>
    <property type="match status" value="1"/>
</dbReference>
<dbReference type="Pfam" id="PF06283">
    <property type="entry name" value="ThuA"/>
    <property type="match status" value="1"/>
</dbReference>
<accession>A0A1G7P3F1</accession>
<dbReference type="PANTHER" id="PTHR40469">
    <property type="entry name" value="SECRETED GLYCOSYL HYDROLASE"/>
    <property type="match status" value="1"/>
</dbReference>
<dbReference type="AlphaFoldDB" id="A0A1G7P3F1"/>
<organism evidence="3 4">
    <name type="scientific">Sphingomonas carotinifaciens</name>
    <dbReference type="NCBI Taxonomy" id="1166323"/>
    <lineage>
        <taxon>Bacteria</taxon>
        <taxon>Pseudomonadati</taxon>
        <taxon>Pseudomonadota</taxon>
        <taxon>Alphaproteobacteria</taxon>
        <taxon>Sphingomonadales</taxon>
        <taxon>Sphingomonadaceae</taxon>
        <taxon>Sphingomonas</taxon>
    </lineage>
</organism>
<dbReference type="OrthoDB" id="109511at2"/>
<dbReference type="RefSeq" id="WP_149682874.1">
    <property type="nucleotide sequence ID" value="NZ_FNBI01000006.1"/>
</dbReference>
<name>A0A1G7P3F1_9SPHN</name>
<evidence type="ECO:0000313" key="5">
    <source>
        <dbReference type="Proteomes" id="UP000436801"/>
    </source>
</evidence>
<feature type="domain" description="ThuA-like" evidence="1">
    <location>
        <begin position="45"/>
        <end position="264"/>
    </location>
</feature>
<dbReference type="Proteomes" id="UP000436801">
    <property type="component" value="Unassembled WGS sequence"/>
</dbReference>
<evidence type="ECO:0000313" key="2">
    <source>
        <dbReference type="EMBL" id="MWC44681.1"/>
    </source>
</evidence>
<evidence type="ECO:0000259" key="1">
    <source>
        <dbReference type="Pfam" id="PF06283"/>
    </source>
</evidence>
<dbReference type="InterPro" id="IPR029062">
    <property type="entry name" value="Class_I_gatase-like"/>
</dbReference>
<dbReference type="Gene3D" id="3.40.50.880">
    <property type="match status" value="1"/>
</dbReference>
<sequence>MMRRLLALAPLALLMGQTPTDPHRPAPVMDSVAPPIPAAVKRGGILIFSKTNSWRHIEHLPHSNAVIADLAQGCAPSFSTENAAVFNPRDLSRFSVIILNSSTGDLFTPVQRQAFADWVKAGGGVVALHAAGDNSSEGWPLYQREMIGAKFIGHPGGEDHIQPAAIRIERPDHPVMAGVTLPWNPRDEWYSFASPARAAGTTVLATLDETSYRPSDKLAMGADHPIVWTRMLGRGRIVYSALGHTPEAYDDANYRRLIANAIRWSAPATRMRCPA</sequence>
<proteinExistence type="predicted"/>
<protein>
    <submittedName>
        <fullName evidence="2">ThuA domain-containing protein</fullName>
    </submittedName>
</protein>
<dbReference type="EMBL" id="WSUT01000005">
    <property type="protein sequence ID" value="MWC44681.1"/>
    <property type="molecule type" value="Genomic_DNA"/>
</dbReference>
<dbReference type="EMBL" id="FNBI01000006">
    <property type="protein sequence ID" value="SDF80815.1"/>
    <property type="molecule type" value="Genomic_DNA"/>
</dbReference>
<reference evidence="2 5" key="2">
    <citation type="submission" date="2019-12" db="EMBL/GenBank/DDBJ databases">
        <authorList>
            <person name="Zheng J."/>
        </authorList>
    </citation>
    <scope>NUCLEOTIDE SEQUENCE [LARGE SCALE GENOMIC DNA]</scope>
    <source>
        <strain evidence="2 5">DSM 27347</strain>
    </source>
</reference>
<reference evidence="3 4" key="1">
    <citation type="submission" date="2016-10" db="EMBL/GenBank/DDBJ databases">
        <authorList>
            <person name="Varghese N."/>
            <person name="Submissions S."/>
        </authorList>
    </citation>
    <scope>NUCLEOTIDE SEQUENCE [LARGE SCALE GENOMIC DNA]</scope>
    <source>
        <strain evidence="3 4">S7-754</strain>
    </source>
</reference>
<evidence type="ECO:0000313" key="4">
    <source>
        <dbReference type="Proteomes" id="UP000323502"/>
    </source>
</evidence>
<dbReference type="Proteomes" id="UP000323502">
    <property type="component" value="Unassembled WGS sequence"/>
</dbReference>
<evidence type="ECO:0000313" key="3">
    <source>
        <dbReference type="EMBL" id="SDF80815.1"/>
    </source>
</evidence>
<keyword evidence="4" id="KW-1185">Reference proteome</keyword>